<protein>
    <submittedName>
        <fullName evidence="1">Uncharacterized protein</fullName>
    </submittedName>
</protein>
<accession>A0A3B0VAS3</accession>
<evidence type="ECO:0000313" key="1">
    <source>
        <dbReference type="EMBL" id="VAW37363.1"/>
    </source>
</evidence>
<reference evidence="1" key="1">
    <citation type="submission" date="2018-06" db="EMBL/GenBank/DDBJ databases">
        <authorList>
            <person name="Zhirakovskaya E."/>
        </authorList>
    </citation>
    <scope>NUCLEOTIDE SEQUENCE</scope>
</reference>
<sequence>MKVNKKVHQVVSPEASLELRLCAASGEAELAPPDMLTAVILLTRDADPEIKKTATATLKNFPPMELLAALEEKLDPAILKTVTRVYKKNPAVLARIITNPGTGNETLATIAKSASAFLTELISEQTERLCASKEIALALAANPETSDDLLLRIKEFTGSDYDDYGEIEECENENLYQMVTRMTVAEKMKLALKGNNEARGLLIKDSNRIVSSSVLKNPKITDEEIIRLTASTSATDDLLRQVAREKEWMKSMQIKQNLVTNPKTPLAISIKLIKSLDKNTLEKIAKSKNIPHSLASEARKILILKKKHG</sequence>
<name>A0A3B0VAS3_9ZZZZ</name>
<organism evidence="1">
    <name type="scientific">hydrothermal vent metagenome</name>
    <dbReference type="NCBI Taxonomy" id="652676"/>
    <lineage>
        <taxon>unclassified sequences</taxon>
        <taxon>metagenomes</taxon>
        <taxon>ecological metagenomes</taxon>
    </lineage>
</organism>
<dbReference type="AlphaFoldDB" id="A0A3B0VAS3"/>
<proteinExistence type="predicted"/>
<gene>
    <name evidence="1" type="ORF">MNBD_DELTA02-1047</name>
</gene>
<dbReference type="EMBL" id="UOEZ01000053">
    <property type="protein sequence ID" value="VAW37363.1"/>
    <property type="molecule type" value="Genomic_DNA"/>
</dbReference>